<dbReference type="InterPro" id="IPR036995">
    <property type="entry name" value="MPG_sf"/>
</dbReference>
<dbReference type="EC" id="3.2.2.-" evidence="5"/>
<dbReference type="PANTHER" id="PTHR10429">
    <property type="entry name" value="DNA-3-METHYLADENINE GLYCOSYLASE"/>
    <property type="match status" value="1"/>
</dbReference>
<dbReference type="Pfam" id="PF02245">
    <property type="entry name" value="Pur_DNA_glyco"/>
    <property type="match status" value="1"/>
</dbReference>
<gene>
    <name evidence="6" type="ORF">JF888_09195</name>
</gene>
<dbReference type="RefSeq" id="WP_338179201.1">
    <property type="nucleotide sequence ID" value="NZ_JAEKNQ010000035.1"/>
</dbReference>
<keyword evidence="3 5" id="KW-0378">Hydrolase</keyword>
<dbReference type="GO" id="GO:0003677">
    <property type="term" value="F:DNA binding"/>
    <property type="evidence" value="ECO:0007669"/>
    <property type="project" value="InterPro"/>
</dbReference>
<dbReference type="GO" id="GO:0006284">
    <property type="term" value="P:base-excision repair"/>
    <property type="evidence" value="ECO:0007669"/>
    <property type="project" value="InterPro"/>
</dbReference>
<dbReference type="EMBL" id="JAEKNQ010000035">
    <property type="protein sequence ID" value="MBJ7603345.1"/>
    <property type="molecule type" value="Genomic_DNA"/>
</dbReference>
<reference evidence="6 7" key="1">
    <citation type="submission" date="2020-10" db="EMBL/GenBank/DDBJ databases">
        <title>Ca. Dormibacterota MAGs.</title>
        <authorList>
            <person name="Montgomery K."/>
        </authorList>
    </citation>
    <scope>NUCLEOTIDE SEQUENCE [LARGE SCALE GENOMIC DNA]</scope>
    <source>
        <strain evidence="6">SC8811_S16_3</strain>
    </source>
</reference>
<organism evidence="6 7">
    <name type="scientific">Candidatus Dormiibacter inghamiae</name>
    <dbReference type="NCBI Taxonomy" id="3127013"/>
    <lineage>
        <taxon>Bacteria</taxon>
        <taxon>Bacillati</taxon>
        <taxon>Candidatus Dormiibacterota</taxon>
        <taxon>Candidatus Dormibacteria</taxon>
        <taxon>Candidatus Dormibacterales</taxon>
        <taxon>Candidatus Dormibacteraceae</taxon>
        <taxon>Candidatus Dormiibacter</taxon>
    </lineage>
</organism>
<dbReference type="InterPro" id="IPR003180">
    <property type="entry name" value="MPG"/>
</dbReference>
<dbReference type="CDD" id="cd00540">
    <property type="entry name" value="AAG"/>
    <property type="match status" value="1"/>
</dbReference>
<proteinExistence type="inferred from homology"/>
<evidence type="ECO:0000256" key="5">
    <source>
        <dbReference type="HAMAP-Rule" id="MF_00527"/>
    </source>
</evidence>
<dbReference type="Proteomes" id="UP000620075">
    <property type="component" value="Unassembled WGS sequence"/>
</dbReference>
<evidence type="ECO:0000313" key="6">
    <source>
        <dbReference type="EMBL" id="MBJ7603345.1"/>
    </source>
</evidence>
<evidence type="ECO:0000256" key="1">
    <source>
        <dbReference type="ARBA" id="ARBA00009232"/>
    </source>
</evidence>
<dbReference type="AlphaFoldDB" id="A0A934KJT2"/>
<evidence type="ECO:0000313" key="7">
    <source>
        <dbReference type="Proteomes" id="UP000620075"/>
    </source>
</evidence>
<dbReference type="Gene3D" id="3.10.300.10">
    <property type="entry name" value="Methylpurine-DNA glycosylase (MPG)"/>
    <property type="match status" value="2"/>
</dbReference>
<keyword evidence="4 5" id="KW-0234">DNA repair</keyword>
<dbReference type="PANTHER" id="PTHR10429:SF0">
    <property type="entry name" value="DNA-3-METHYLADENINE GLYCOSYLASE"/>
    <property type="match status" value="1"/>
</dbReference>
<dbReference type="HAMAP" id="MF_00527">
    <property type="entry name" value="3MGH"/>
    <property type="match status" value="1"/>
</dbReference>
<dbReference type="SUPFAM" id="SSF50486">
    <property type="entry name" value="FMT C-terminal domain-like"/>
    <property type="match status" value="1"/>
</dbReference>
<accession>A0A934KJT2</accession>
<protein>
    <recommendedName>
        <fullName evidence="5">Putative 3-methyladenine DNA glycosylase</fullName>
        <ecNumber evidence="5">3.2.2.-</ecNumber>
    </recommendedName>
</protein>
<name>A0A934KJT2_9BACT</name>
<dbReference type="GO" id="GO:0003905">
    <property type="term" value="F:alkylbase DNA N-glycosylase activity"/>
    <property type="evidence" value="ECO:0007669"/>
    <property type="project" value="InterPro"/>
</dbReference>
<comment type="similarity">
    <text evidence="1 5">Belongs to the DNA glycosylase MPG family.</text>
</comment>
<evidence type="ECO:0000256" key="2">
    <source>
        <dbReference type="ARBA" id="ARBA00022763"/>
    </source>
</evidence>
<evidence type="ECO:0000256" key="4">
    <source>
        <dbReference type="ARBA" id="ARBA00023204"/>
    </source>
</evidence>
<comment type="caution">
    <text evidence="6">The sequence shown here is derived from an EMBL/GenBank/DDBJ whole genome shotgun (WGS) entry which is preliminary data.</text>
</comment>
<sequence length="189" mass="21347">MQLLGPEFFARDTLKVAPDLLGKLVFRELDGRRYWGRLVEVEAYCGPEDRMAHSWRGLTPRTRPMFGPPGHAYVYVSYGMHRCLNFVTQPEGVPQAVLVRALEPGPGLGRCSGPGLVCRELQIVDTELSGVALVPPDIYVMDDGYRPRPGAIAHTKRIGMDYSNEWGHRPWRFCLPSPHLSRPLPRRRA</sequence>
<dbReference type="InterPro" id="IPR011034">
    <property type="entry name" value="Formyl_transferase-like_C_sf"/>
</dbReference>
<dbReference type="NCBIfam" id="TIGR00567">
    <property type="entry name" value="3mg"/>
    <property type="match status" value="1"/>
</dbReference>
<evidence type="ECO:0000256" key="3">
    <source>
        <dbReference type="ARBA" id="ARBA00022801"/>
    </source>
</evidence>
<keyword evidence="2 5" id="KW-0227">DNA damage</keyword>